<feature type="region of interest" description="Disordered" evidence="1">
    <location>
        <begin position="23"/>
        <end position="56"/>
    </location>
</feature>
<dbReference type="Pfam" id="PF13473">
    <property type="entry name" value="Cupredoxin_1"/>
    <property type="match status" value="1"/>
</dbReference>
<evidence type="ECO:0000256" key="1">
    <source>
        <dbReference type="SAM" id="MobiDB-lite"/>
    </source>
</evidence>
<keyword evidence="2" id="KW-0732">Signal</keyword>
<organism evidence="4 5">
    <name type="scientific">Candidatus Doudnabacteria bacterium RIFCSPLOWO2_01_FULL_44_21</name>
    <dbReference type="NCBI Taxonomy" id="1817841"/>
    <lineage>
        <taxon>Bacteria</taxon>
        <taxon>Candidatus Doudnaibacteriota</taxon>
    </lineage>
</organism>
<evidence type="ECO:0000259" key="3">
    <source>
        <dbReference type="Pfam" id="PF13473"/>
    </source>
</evidence>
<name>A0A1F5PXE3_9BACT</name>
<evidence type="ECO:0000256" key="2">
    <source>
        <dbReference type="SAM" id="SignalP"/>
    </source>
</evidence>
<evidence type="ECO:0000313" key="5">
    <source>
        <dbReference type="Proteomes" id="UP000177281"/>
    </source>
</evidence>
<dbReference type="PROSITE" id="PS51257">
    <property type="entry name" value="PROKAR_LIPOPROTEIN"/>
    <property type="match status" value="1"/>
</dbReference>
<dbReference type="InterPro" id="IPR052721">
    <property type="entry name" value="ET_Amicyanin"/>
</dbReference>
<feature type="signal peptide" evidence="2">
    <location>
        <begin position="1"/>
        <end position="18"/>
    </location>
</feature>
<dbReference type="AlphaFoldDB" id="A0A1F5PXE3"/>
<dbReference type="EMBL" id="MFFB01000013">
    <property type="protein sequence ID" value="OGE94585.1"/>
    <property type="molecule type" value="Genomic_DNA"/>
</dbReference>
<accession>A0A1F5PXE3</accession>
<protein>
    <recommendedName>
        <fullName evidence="3">EfeO-type cupredoxin-like domain-containing protein</fullName>
    </recommendedName>
</protein>
<dbReference type="PANTHER" id="PTHR36507">
    <property type="entry name" value="BLL1555 PROTEIN"/>
    <property type="match status" value="1"/>
</dbReference>
<evidence type="ECO:0000313" key="4">
    <source>
        <dbReference type="EMBL" id="OGE94585.1"/>
    </source>
</evidence>
<reference evidence="4 5" key="1">
    <citation type="journal article" date="2016" name="Nat. Commun.">
        <title>Thousands of microbial genomes shed light on interconnected biogeochemical processes in an aquifer system.</title>
        <authorList>
            <person name="Anantharaman K."/>
            <person name="Brown C.T."/>
            <person name="Hug L.A."/>
            <person name="Sharon I."/>
            <person name="Castelle C.J."/>
            <person name="Probst A.J."/>
            <person name="Thomas B.C."/>
            <person name="Singh A."/>
            <person name="Wilkins M.J."/>
            <person name="Karaoz U."/>
            <person name="Brodie E.L."/>
            <person name="Williams K.H."/>
            <person name="Hubbard S.S."/>
            <person name="Banfield J.F."/>
        </authorList>
    </citation>
    <scope>NUCLEOTIDE SEQUENCE [LARGE SCALE GENOMIC DNA]</scope>
</reference>
<dbReference type="SUPFAM" id="SSF49503">
    <property type="entry name" value="Cupredoxins"/>
    <property type="match status" value="1"/>
</dbReference>
<dbReference type="Proteomes" id="UP000177281">
    <property type="component" value="Unassembled WGS sequence"/>
</dbReference>
<feature type="compositionally biased region" description="Low complexity" evidence="1">
    <location>
        <begin position="23"/>
        <end position="50"/>
    </location>
</feature>
<dbReference type="InterPro" id="IPR008972">
    <property type="entry name" value="Cupredoxin"/>
</dbReference>
<dbReference type="InterPro" id="IPR028096">
    <property type="entry name" value="EfeO_Cupredoxin"/>
</dbReference>
<dbReference type="PANTHER" id="PTHR36507:SF1">
    <property type="entry name" value="BLL1555 PROTEIN"/>
    <property type="match status" value="1"/>
</dbReference>
<comment type="caution">
    <text evidence="4">The sequence shown here is derived from an EMBL/GenBank/DDBJ whole genome shotgun (WGS) entry which is preliminary data.</text>
</comment>
<sequence length="155" mass="17062">MKLKIFVIVLALVFVAAACNKNQPTNENTQDNNDQTQVEMPPATSSTMPTPDEPNTPETIVNFDTSATISMNANGFEPSTITIKKGSTVTFVNNDKKNHWPASAPHPIHTDYPAFDPRQAIAASASWSFTFDQAGTWKFHDHLNPSFFGSVTVEY</sequence>
<gene>
    <name evidence="4" type="ORF">A3B10_00285</name>
</gene>
<dbReference type="STRING" id="1817841.A3B10_00285"/>
<proteinExistence type="predicted"/>
<feature type="chain" id="PRO_5009520427" description="EfeO-type cupredoxin-like domain-containing protein" evidence="2">
    <location>
        <begin position="19"/>
        <end position="155"/>
    </location>
</feature>
<feature type="domain" description="EfeO-type cupredoxin-like" evidence="3">
    <location>
        <begin position="64"/>
        <end position="153"/>
    </location>
</feature>
<dbReference type="Gene3D" id="2.60.40.420">
    <property type="entry name" value="Cupredoxins - blue copper proteins"/>
    <property type="match status" value="1"/>
</dbReference>